<sequence length="218" mass="25314">MSKAARMEQEIQLLRQELALMRSDRDELYQKHAKHFQLCDGGGECGEETKIDIKKLDKKGQTNQELYIAYLEEQIQRTRLKYKKQMGEVKSSATQLETQLQSVRQDMNCISAKAQLVDRLQKNIKELKSRLKRRDMIIARYNEQHAEFLGLIENLDQKSTPEQKVPKPFINIQKSDAFEDVGCDGEEEHSDIRSRCKPGKNPNFSCLGTALRKKLNRN</sequence>
<evidence type="ECO:0000313" key="3">
    <source>
        <dbReference type="Proteomes" id="UP000008792"/>
    </source>
</evidence>
<dbReference type="KEGG" id="dvi:6622297"/>
<feature type="coiled-coil region" evidence="1">
    <location>
        <begin position="4"/>
        <end position="31"/>
    </location>
</feature>
<proteinExistence type="predicted"/>
<keyword evidence="3" id="KW-1185">Reference proteome</keyword>
<organism evidence="2 3">
    <name type="scientific">Drosophila virilis</name>
    <name type="common">Fruit fly</name>
    <dbReference type="NCBI Taxonomy" id="7244"/>
    <lineage>
        <taxon>Eukaryota</taxon>
        <taxon>Metazoa</taxon>
        <taxon>Ecdysozoa</taxon>
        <taxon>Arthropoda</taxon>
        <taxon>Hexapoda</taxon>
        <taxon>Insecta</taxon>
        <taxon>Pterygota</taxon>
        <taxon>Neoptera</taxon>
        <taxon>Endopterygota</taxon>
        <taxon>Diptera</taxon>
        <taxon>Brachycera</taxon>
        <taxon>Muscomorpha</taxon>
        <taxon>Ephydroidea</taxon>
        <taxon>Drosophilidae</taxon>
        <taxon>Drosophila</taxon>
    </lineage>
</organism>
<dbReference type="EMBL" id="CH940647">
    <property type="protein sequence ID" value="EDW69296.1"/>
    <property type="molecule type" value="Genomic_DNA"/>
</dbReference>
<dbReference type="SMR" id="B4LFR9"/>
<dbReference type="STRING" id="7244.B4LFR9"/>
<dbReference type="eggNOG" id="ENOG502TAV4">
    <property type="taxonomic scope" value="Eukaryota"/>
</dbReference>
<protein>
    <submittedName>
        <fullName evidence="2">Uncharacterized protein</fullName>
    </submittedName>
</protein>
<dbReference type="PhylomeDB" id="B4LFR9"/>
<name>B4LFR9_DROVI</name>
<dbReference type="HOGENOM" id="CLU_116898_0_0_1"/>
<evidence type="ECO:0000256" key="1">
    <source>
        <dbReference type="SAM" id="Coils"/>
    </source>
</evidence>
<dbReference type="OMA" id="NEQHAAF"/>
<dbReference type="OrthoDB" id="7866449at2759"/>
<gene>
    <name evidence="2" type="primary">Dvir\GJ12200</name>
    <name evidence="2" type="ORF">Dvir_GJ12200</name>
</gene>
<reference evidence="2 3" key="1">
    <citation type="journal article" date="2007" name="Nature">
        <title>Evolution of genes and genomes on the Drosophila phylogeny.</title>
        <authorList>
            <consortium name="Drosophila 12 Genomes Consortium"/>
            <person name="Clark A.G."/>
            <person name="Eisen M.B."/>
            <person name="Smith D.R."/>
            <person name="Bergman C.M."/>
            <person name="Oliver B."/>
            <person name="Markow T.A."/>
            <person name="Kaufman T.C."/>
            <person name="Kellis M."/>
            <person name="Gelbart W."/>
            <person name="Iyer V.N."/>
            <person name="Pollard D.A."/>
            <person name="Sackton T.B."/>
            <person name="Larracuente A.M."/>
            <person name="Singh N.D."/>
            <person name="Abad J.P."/>
            <person name="Abt D.N."/>
            <person name="Adryan B."/>
            <person name="Aguade M."/>
            <person name="Akashi H."/>
            <person name="Anderson W.W."/>
            <person name="Aquadro C.F."/>
            <person name="Ardell D.H."/>
            <person name="Arguello R."/>
            <person name="Artieri C.G."/>
            <person name="Barbash D.A."/>
            <person name="Barker D."/>
            <person name="Barsanti P."/>
            <person name="Batterham P."/>
            <person name="Batzoglou S."/>
            <person name="Begun D."/>
            <person name="Bhutkar A."/>
            <person name="Blanco E."/>
            <person name="Bosak S.A."/>
            <person name="Bradley R.K."/>
            <person name="Brand A.D."/>
            <person name="Brent M.R."/>
            <person name="Brooks A.N."/>
            <person name="Brown R.H."/>
            <person name="Butlin R.K."/>
            <person name="Caggese C."/>
            <person name="Calvi B.R."/>
            <person name="Bernardo de Carvalho A."/>
            <person name="Caspi A."/>
            <person name="Castrezana S."/>
            <person name="Celniker S.E."/>
            <person name="Chang J.L."/>
            <person name="Chapple C."/>
            <person name="Chatterji S."/>
            <person name="Chinwalla A."/>
            <person name="Civetta A."/>
            <person name="Clifton S.W."/>
            <person name="Comeron J.M."/>
            <person name="Costello J.C."/>
            <person name="Coyne J.A."/>
            <person name="Daub J."/>
            <person name="David R.G."/>
            <person name="Delcher A.L."/>
            <person name="Delehaunty K."/>
            <person name="Do C.B."/>
            <person name="Ebling H."/>
            <person name="Edwards K."/>
            <person name="Eickbush T."/>
            <person name="Evans J.D."/>
            <person name="Filipski A."/>
            <person name="Findeiss S."/>
            <person name="Freyhult E."/>
            <person name="Fulton L."/>
            <person name="Fulton R."/>
            <person name="Garcia A.C."/>
            <person name="Gardiner A."/>
            <person name="Garfield D.A."/>
            <person name="Garvin B.E."/>
            <person name="Gibson G."/>
            <person name="Gilbert D."/>
            <person name="Gnerre S."/>
            <person name="Godfrey J."/>
            <person name="Good R."/>
            <person name="Gotea V."/>
            <person name="Gravely B."/>
            <person name="Greenberg A.J."/>
            <person name="Griffiths-Jones S."/>
            <person name="Gross S."/>
            <person name="Guigo R."/>
            <person name="Gustafson E.A."/>
            <person name="Haerty W."/>
            <person name="Hahn M.W."/>
            <person name="Halligan D.L."/>
            <person name="Halpern A.L."/>
            <person name="Halter G.M."/>
            <person name="Han M.V."/>
            <person name="Heger A."/>
            <person name="Hillier L."/>
            <person name="Hinrichs A.S."/>
            <person name="Holmes I."/>
            <person name="Hoskins R.A."/>
            <person name="Hubisz M.J."/>
            <person name="Hultmark D."/>
            <person name="Huntley M.A."/>
            <person name="Jaffe D.B."/>
            <person name="Jagadeeshan S."/>
            <person name="Jeck W.R."/>
            <person name="Johnson J."/>
            <person name="Jones C.D."/>
            <person name="Jordan W.C."/>
            <person name="Karpen G.H."/>
            <person name="Kataoka E."/>
            <person name="Keightley P.D."/>
            <person name="Kheradpour P."/>
            <person name="Kirkness E.F."/>
            <person name="Koerich L.B."/>
            <person name="Kristiansen K."/>
            <person name="Kudrna D."/>
            <person name="Kulathinal R.J."/>
            <person name="Kumar S."/>
            <person name="Kwok R."/>
            <person name="Lander E."/>
            <person name="Langley C.H."/>
            <person name="Lapoint R."/>
            <person name="Lazzaro B.P."/>
            <person name="Lee S.J."/>
            <person name="Levesque L."/>
            <person name="Li R."/>
            <person name="Lin C.F."/>
            <person name="Lin M.F."/>
            <person name="Lindblad-Toh K."/>
            <person name="Llopart A."/>
            <person name="Long M."/>
            <person name="Low L."/>
            <person name="Lozovsky E."/>
            <person name="Lu J."/>
            <person name="Luo M."/>
            <person name="Machado C.A."/>
            <person name="Makalowski W."/>
            <person name="Marzo M."/>
            <person name="Matsuda M."/>
            <person name="Matzkin L."/>
            <person name="McAllister B."/>
            <person name="McBride C.S."/>
            <person name="McKernan B."/>
            <person name="McKernan K."/>
            <person name="Mendez-Lago M."/>
            <person name="Minx P."/>
            <person name="Mollenhauer M.U."/>
            <person name="Montooth K."/>
            <person name="Mount S.M."/>
            <person name="Mu X."/>
            <person name="Myers E."/>
            <person name="Negre B."/>
            <person name="Newfeld S."/>
            <person name="Nielsen R."/>
            <person name="Noor M.A."/>
            <person name="O'Grady P."/>
            <person name="Pachter L."/>
            <person name="Papaceit M."/>
            <person name="Parisi M.J."/>
            <person name="Parisi M."/>
            <person name="Parts L."/>
            <person name="Pedersen J.S."/>
            <person name="Pesole G."/>
            <person name="Phillippy A.M."/>
            <person name="Ponting C.P."/>
            <person name="Pop M."/>
            <person name="Porcelli D."/>
            <person name="Powell J.R."/>
            <person name="Prohaska S."/>
            <person name="Pruitt K."/>
            <person name="Puig M."/>
            <person name="Quesneville H."/>
            <person name="Ram K.R."/>
            <person name="Rand D."/>
            <person name="Rasmussen M.D."/>
            <person name="Reed L.K."/>
            <person name="Reenan R."/>
            <person name="Reily A."/>
            <person name="Remington K.A."/>
            <person name="Rieger T.T."/>
            <person name="Ritchie M.G."/>
            <person name="Robin C."/>
            <person name="Rogers Y.H."/>
            <person name="Rohde C."/>
            <person name="Rozas J."/>
            <person name="Rubenfield M.J."/>
            <person name="Ruiz A."/>
            <person name="Russo S."/>
            <person name="Salzberg S.L."/>
            <person name="Sanchez-Gracia A."/>
            <person name="Saranga D.J."/>
            <person name="Sato H."/>
            <person name="Schaeffer S.W."/>
            <person name="Schatz M.C."/>
            <person name="Schlenke T."/>
            <person name="Schwartz R."/>
            <person name="Segarra C."/>
            <person name="Singh R.S."/>
            <person name="Sirot L."/>
            <person name="Sirota M."/>
            <person name="Sisneros N.B."/>
            <person name="Smith C.D."/>
            <person name="Smith T.F."/>
            <person name="Spieth J."/>
            <person name="Stage D.E."/>
            <person name="Stark A."/>
            <person name="Stephan W."/>
            <person name="Strausberg R.L."/>
            <person name="Strempel S."/>
            <person name="Sturgill D."/>
            <person name="Sutton G."/>
            <person name="Sutton G.G."/>
            <person name="Tao W."/>
            <person name="Teichmann S."/>
            <person name="Tobari Y.N."/>
            <person name="Tomimura Y."/>
            <person name="Tsolas J.M."/>
            <person name="Valente V.L."/>
            <person name="Venter E."/>
            <person name="Venter J.C."/>
            <person name="Vicario S."/>
            <person name="Vieira F.G."/>
            <person name="Vilella A.J."/>
            <person name="Villasante A."/>
            <person name="Walenz B."/>
            <person name="Wang J."/>
            <person name="Wasserman M."/>
            <person name="Watts T."/>
            <person name="Wilson D."/>
            <person name="Wilson R.K."/>
            <person name="Wing R.A."/>
            <person name="Wolfner M.F."/>
            <person name="Wong A."/>
            <person name="Wong G.K."/>
            <person name="Wu C.I."/>
            <person name="Wu G."/>
            <person name="Yamamoto D."/>
            <person name="Yang H.P."/>
            <person name="Yang S.P."/>
            <person name="Yorke J.A."/>
            <person name="Yoshida K."/>
            <person name="Zdobnov E."/>
            <person name="Zhang P."/>
            <person name="Zhang Y."/>
            <person name="Zimin A.V."/>
            <person name="Baldwin J."/>
            <person name="Abdouelleil A."/>
            <person name="Abdulkadir J."/>
            <person name="Abebe A."/>
            <person name="Abera B."/>
            <person name="Abreu J."/>
            <person name="Acer S.C."/>
            <person name="Aftuck L."/>
            <person name="Alexander A."/>
            <person name="An P."/>
            <person name="Anderson E."/>
            <person name="Anderson S."/>
            <person name="Arachi H."/>
            <person name="Azer M."/>
            <person name="Bachantsang P."/>
            <person name="Barry A."/>
            <person name="Bayul T."/>
            <person name="Berlin A."/>
            <person name="Bessette D."/>
            <person name="Bloom T."/>
            <person name="Blye J."/>
            <person name="Boguslavskiy L."/>
            <person name="Bonnet C."/>
            <person name="Boukhgalter B."/>
            <person name="Bourzgui I."/>
            <person name="Brown A."/>
            <person name="Cahill P."/>
            <person name="Channer S."/>
            <person name="Cheshatsang Y."/>
            <person name="Chuda L."/>
            <person name="Citroen M."/>
            <person name="Collymore A."/>
            <person name="Cooke P."/>
            <person name="Costello M."/>
            <person name="D'Aco K."/>
            <person name="Daza R."/>
            <person name="De Haan G."/>
            <person name="DeGray S."/>
            <person name="DeMaso C."/>
            <person name="Dhargay N."/>
            <person name="Dooley K."/>
            <person name="Dooley E."/>
            <person name="Doricent M."/>
            <person name="Dorje P."/>
            <person name="Dorjee K."/>
            <person name="Dupes A."/>
            <person name="Elong R."/>
            <person name="Falk J."/>
            <person name="Farina A."/>
            <person name="Faro S."/>
            <person name="Ferguson D."/>
            <person name="Fisher S."/>
            <person name="Foley C.D."/>
            <person name="Franke A."/>
            <person name="Friedrich D."/>
            <person name="Gadbois L."/>
            <person name="Gearin G."/>
            <person name="Gearin C.R."/>
            <person name="Giannoukos G."/>
            <person name="Goode T."/>
            <person name="Graham J."/>
            <person name="Grandbois E."/>
            <person name="Grewal S."/>
            <person name="Gyaltsen K."/>
            <person name="Hafez N."/>
            <person name="Hagos B."/>
            <person name="Hall J."/>
            <person name="Henson C."/>
            <person name="Hollinger A."/>
            <person name="Honan T."/>
            <person name="Huard M.D."/>
            <person name="Hughes L."/>
            <person name="Hurhula B."/>
            <person name="Husby M.E."/>
            <person name="Kamat A."/>
            <person name="Kanga B."/>
            <person name="Kashin S."/>
            <person name="Khazanovich D."/>
            <person name="Kisner P."/>
            <person name="Lance K."/>
            <person name="Lara M."/>
            <person name="Lee W."/>
            <person name="Lennon N."/>
            <person name="Letendre F."/>
            <person name="LeVine R."/>
            <person name="Lipovsky A."/>
            <person name="Liu X."/>
            <person name="Liu J."/>
            <person name="Liu S."/>
            <person name="Lokyitsang T."/>
            <person name="Lokyitsang Y."/>
            <person name="Lubonja R."/>
            <person name="Lui A."/>
            <person name="MacDonald P."/>
            <person name="Magnisalis V."/>
            <person name="Maru K."/>
            <person name="Matthews C."/>
            <person name="McCusker W."/>
            <person name="McDonough S."/>
            <person name="Mehta T."/>
            <person name="Meldrim J."/>
            <person name="Meneus L."/>
            <person name="Mihai O."/>
            <person name="Mihalev A."/>
            <person name="Mihova T."/>
            <person name="Mittelman R."/>
            <person name="Mlenga V."/>
            <person name="Montmayeur A."/>
            <person name="Mulrain L."/>
            <person name="Navidi A."/>
            <person name="Naylor J."/>
            <person name="Negash T."/>
            <person name="Nguyen T."/>
            <person name="Nguyen N."/>
            <person name="Nicol R."/>
            <person name="Norbu C."/>
            <person name="Norbu N."/>
            <person name="Novod N."/>
            <person name="O'Neill B."/>
            <person name="Osman S."/>
            <person name="Markiewicz E."/>
            <person name="Oyono O.L."/>
            <person name="Patti C."/>
            <person name="Phunkhang P."/>
            <person name="Pierre F."/>
            <person name="Priest M."/>
            <person name="Raghuraman S."/>
            <person name="Rege F."/>
            <person name="Reyes R."/>
            <person name="Rise C."/>
            <person name="Rogov P."/>
            <person name="Ross K."/>
            <person name="Ryan E."/>
            <person name="Settipalli S."/>
            <person name="Shea T."/>
            <person name="Sherpa N."/>
            <person name="Shi L."/>
            <person name="Shih D."/>
            <person name="Sparrow T."/>
            <person name="Spaulding J."/>
            <person name="Stalker J."/>
            <person name="Stange-Thomann N."/>
            <person name="Stavropoulos S."/>
            <person name="Stone C."/>
            <person name="Strader C."/>
            <person name="Tesfaye S."/>
            <person name="Thomson T."/>
            <person name="Thoulutsang Y."/>
            <person name="Thoulutsang D."/>
            <person name="Topham K."/>
            <person name="Topping I."/>
            <person name="Tsamla T."/>
            <person name="Vassiliev H."/>
            <person name="Vo A."/>
            <person name="Wangchuk T."/>
            <person name="Wangdi T."/>
            <person name="Weiand M."/>
            <person name="Wilkinson J."/>
            <person name="Wilson A."/>
            <person name="Yadav S."/>
            <person name="Young G."/>
            <person name="Yu Q."/>
            <person name="Zembek L."/>
            <person name="Zhong D."/>
            <person name="Zimmer A."/>
            <person name="Zwirko Z."/>
            <person name="Jaffe D.B."/>
            <person name="Alvarez P."/>
            <person name="Brockman W."/>
            <person name="Butler J."/>
            <person name="Chin C."/>
            <person name="Gnerre S."/>
            <person name="Grabherr M."/>
            <person name="Kleber M."/>
            <person name="Mauceli E."/>
            <person name="MacCallum I."/>
        </authorList>
    </citation>
    <scope>NUCLEOTIDE SEQUENCE [LARGE SCALE GENOMIC DNA]</scope>
    <source>
        <strain evidence="3">Tucson 15010-1051.87</strain>
    </source>
</reference>
<dbReference type="Proteomes" id="UP000008792">
    <property type="component" value="Unassembled WGS sequence"/>
</dbReference>
<dbReference type="AlphaFoldDB" id="B4LFR9"/>
<dbReference type="InParanoid" id="B4LFR9"/>
<evidence type="ECO:0000313" key="2">
    <source>
        <dbReference type="EMBL" id="EDW69296.1"/>
    </source>
</evidence>
<accession>B4LFR9</accession>
<keyword evidence="1" id="KW-0175">Coiled coil</keyword>
<feature type="coiled-coil region" evidence="1">
    <location>
        <begin position="93"/>
        <end position="158"/>
    </location>
</feature>